<dbReference type="InterPro" id="IPR006190">
    <property type="entry name" value="SAF_AFP_Neu5Ac"/>
</dbReference>
<organism evidence="2 3">
    <name type="scientific">Capillimicrobium parvum</name>
    <dbReference type="NCBI Taxonomy" id="2884022"/>
    <lineage>
        <taxon>Bacteria</taxon>
        <taxon>Bacillati</taxon>
        <taxon>Actinomycetota</taxon>
        <taxon>Thermoleophilia</taxon>
        <taxon>Solirubrobacterales</taxon>
        <taxon>Capillimicrobiaceae</taxon>
        <taxon>Capillimicrobium</taxon>
    </lineage>
</organism>
<dbReference type="EC" id="2.5.1.101" evidence="2"/>
<feature type="domain" description="AFP-like" evidence="1">
    <location>
        <begin position="275"/>
        <end position="331"/>
    </location>
</feature>
<name>A0A9E6Y2J3_9ACTN</name>
<sequence>MRIGACDTAVRPLVIAEIGNNHEGDPEVAAHILDAAADAGAGAVKLQTFDVRWFVRPSEPDRLARYGGFQLSADEVRGLAERARSRGLLFLSSPLDLGSVDVLEPLVDAYKVASGDNDFWPLLERIGATGKPVVLSAGLVDIEGVRRAKAALEAAGSGEVAVLHCVTAYPTPPASVNLAAMATLREAIGGTVGYSDHTLGVDACVAAAALGAEILEKHVTLRHDYSDFRDHQLSVDPGELAELVRRVDEVRTLVGEPGKAPQPEEEALRAAVRRSIVAAGEFEAGHVLGPGDLTWLRPRDGLAPGQEDLLLGRALRRAVAFGETIRVEDVE</sequence>
<evidence type="ECO:0000259" key="1">
    <source>
        <dbReference type="PROSITE" id="PS50844"/>
    </source>
</evidence>
<proteinExistence type="predicted"/>
<dbReference type="GO" id="GO:0016051">
    <property type="term" value="P:carbohydrate biosynthetic process"/>
    <property type="evidence" value="ECO:0007669"/>
    <property type="project" value="InterPro"/>
</dbReference>
<dbReference type="InterPro" id="IPR013974">
    <property type="entry name" value="SAF"/>
</dbReference>
<dbReference type="SUPFAM" id="SSF51269">
    <property type="entry name" value="AFP III-like domain"/>
    <property type="match status" value="1"/>
</dbReference>
<dbReference type="SMART" id="SM00858">
    <property type="entry name" value="SAF"/>
    <property type="match status" value="1"/>
</dbReference>
<dbReference type="Gene3D" id="3.90.1210.10">
    <property type="entry name" value="Antifreeze-like/N-acetylneuraminic acid synthase C-terminal domain"/>
    <property type="match status" value="1"/>
</dbReference>
<dbReference type="InterPro" id="IPR036732">
    <property type="entry name" value="AFP_Neu5c_C_sf"/>
</dbReference>
<dbReference type="InterPro" id="IPR051690">
    <property type="entry name" value="PseI-like"/>
</dbReference>
<dbReference type="AlphaFoldDB" id="A0A9E6Y2J3"/>
<dbReference type="Gene3D" id="3.20.20.70">
    <property type="entry name" value="Aldolase class I"/>
    <property type="match status" value="1"/>
</dbReference>
<evidence type="ECO:0000313" key="2">
    <source>
        <dbReference type="EMBL" id="UGS38718.1"/>
    </source>
</evidence>
<dbReference type="PANTHER" id="PTHR42966:SF1">
    <property type="entry name" value="SIALIC ACID SYNTHASE"/>
    <property type="match status" value="1"/>
</dbReference>
<dbReference type="PROSITE" id="PS50844">
    <property type="entry name" value="AFP_LIKE"/>
    <property type="match status" value="1"/>
</dbReference>
<dbReference type="Pfam" id="PF08666">
    <property type="entry name" value="SAF"/>
    <property type="match status" value="1"/>
</dbReference>
<dbReference type="InterPro" id="IPR013785">
    <property type="entry name" value="Aldolase_TIM"/>
</dbReference>
<keyword evidence="3" id="KW-1185">Reference proteome</keyword>
<accession>A0A9E6Y2J3</accession>
<dbReference type="InterPro" id="IPR057736">
    <property type="entry name" value="SAF_PseI/NeuA/NeuB"/>
</dbReference>
<dbReference type="CDD" id="cd11615">
    <property type="entry name" value="SAF_NeuB_like"/>
    <property type="match status" value="1"/>
</dbReference>
<keyword evidence="2" id="KW-0808">Transferase</keyword>
<dbReference type="GO" id="GO:0047444">
    <property type="term" value="F:N-acylneuraminate-9-phosphate synthase activity"/>
    <property type="evidence" value="ECO:0007669"/>
    <property type="project" value="TreeGrafter"/>
</dbReference>
<dbReference type="EMBL" id="CP087164">
    <property type="protein sequence ID" value="UGS38718.1"/>
    <property type="molecule type" value="Genomic_DNA"/>
</dbReference>
<dbReference type="RefSeq" id="WP_259312734.1">
    <property type="nucleotide sequence ID" value="NZ_CP087164.1"/>
</dbReference>
<dbReference type="SUPFAM" id="SSF51569">
    <property type="entry name" value="Aldolase"/>
    <property type="match status" value="1"/>
</dbReference>
<gene>
    <name evidence="2" type="primary">legI</name>
    <name evidence="2" type="ORF">DSM104329_05148</name>
</gene>
<dbReference type="KEGG" id="sbae:DSM104329_05148"/>
<reference evidence="2" key="1">
    <citation type="journal article" date="2022" name="Int. J. Syst. Evol. Microbiol.">
        <title>Pseudomonas aegrilactucae sp. nov. and Pseudomonas morbosilactucae sp. nov., pathogens causing bacterial rot of lettuce in Japan.</title>
        <authorList>
            <person name="Sawada H."/>
            <person name="Fujikawa T."/>
            <person name="Satou M."/>
        </authorList>
    </citation>
    <scope>NUCLEOTIDE SEQUENCE</scope>
    <source>
        <strain evidence="2">0166_1</strain>
    </source>
</reference>
<protein>
    <submittedName>
        <fullName evidence="2">N,N'-diacetyllegionaminic acid synthase</fullName>
        <ecNumber evidence="2">2.5.1.101</ecNumber>
    </submittedName>
</protein>
<dbReference type="Pfam" id="PF03102">
    <property type="entry name" value="NeuB"/>
    <property type="match status" value="1"/>
</dbReference>
<dbReference type="Proteomes" id="UP001162834">
    <property type="component" value="Chromosome"/>
</dbReference>
<dbReference type="PANTHER" id="PTHR42966">
    <property type="entry name" value="N-ACETYLNEURAMINATE SYNTHASE"/>
    <property type="match status" value="1"/>
</dbReference>
<evidence type="ECO:0000313" key="3">
    <source>
        <dbReference type="Proteomes" id="UP001162834"/>
    </source>
</evidence>
<dbReference type="InterPro" id="IPR013132">
    <property type="entry name" value="PseI/NeuA/B-like_N"/>
</dbReference>